<dbReference type="AlphaFoldDB" id="A0A9P5TLF0"/>
<feature type="transmembrane region" description="Helical" evidence="2">
    <location>
        <begin position="274"/>
        <end position="296"/>
    </location>
</feature>
<keyword evidence="2" id="KW-1133">Transmembrane helix</keyword>
<proteinExistence type="predicted"/>
<dbReference type="Proteomes" id="UP000724874">
    <property type="component" value="Unassembled WGS sequence"/>
</dbReference>
<organism evidence="3 4">
    <name type="scientific">Gymnopilus junonius</name>
    <name type="common">Spectacular rustgill mushroom</name>
    <name type="synonym">Gymnopilus spectabilis subsp. junonius</name>
    <dbReference type="NCBI Taxonomy" id="109634"/>
    <lineage>
        <taxon>Eukaryota</taxon>
        <taxon>Fungi</taxon>
        <taxon>Dikarya</taxon>
        <taxon>Basidiomycota</taxon>
        <taxon>Agaricomycotina</taxon>
        <taxon>Agaricomycetes</taxon>
        <taxon>Agaricomycetidae</taxon>
        <taxon>Agaricales</taxon>
        <taxon>Agaricineae</taxon>
        <taxon>Hymenogastraceae</taxon>
        <taxon>Gymnopilus</taxon>
    </lineage>
</organism>
<feature type="region of interest" description="Disordered" evidence="1">
    <location>
        <begin position="63"/>
        <end position="89"/>
    </location>
</feature>
<evidence type="ECO:0000313" key="3">
    <source>
        <dbReference type="EMBL" id="KAF8898149.1"/>
    </source>
</evidence>
<sequence length="894" mass="101083">MQCTWPRLARFAFQGVSRQPWPPQFPIRPFPNFNKNSLAPWGHIDSRLLFKAELKARYSLKNKSPRSLARRRCRKPPRPVLPDPSISGPLTSAQIGRAASSAIRFSVRTGNLSDAYDIVNSIRYAAVLHNSTSLPGVSSMKHLKSLALIFPSDVSPRLPSHSLLHGLIRSGMPHKASKLAEQMMATGISVRGKTLEALYSRLAQNSITTQNLTATRKVKQVEQSLSPTALMLETSDILLLRPFMVNNIDTRFAIRLLNMARQSRQRRTHTMFKTLMALCILNGEIIVGSLLFGILLRDWQARELARVVENSTTPSTYETPLPVWNRMKEICNSVDKALAVDRKDDRSQLEFKSSLQALANLAHCLDKRLIPFNNITPLLCSMYNCPRTQDKVWVPGNDGTPRQVEAYVYFHSVIHRLIRSLPLRQPTWRPTEGDMMPTLDPASCSTLVHYSLRHRRSVPLAEKVLYHMRKLRDPPIEPNQTLMNIIERSGKLLSKSEIAKEVVTRFKQSSSSVKDQSTKSRSLKYMALSMASRNLVDIAKTGDNYALSTRMTTLTSSGKPQAVVDAIPFLLPGLLTTSYPQERDGVSHNELTRLRTKIRQEGLRHAVSLGPVILTSILNALQKRGRTGIAEKVWLWAKDAEALSWVATGEGQVKPWCLPVLAYTIMIKVYASEARKRSSGRRKGWGRRRKAKGRKWLLPGSTQVKKNRSQLGRELGLEIYRSMFSAHGNIAKMLEKHRRALDIITIEKRLLEIPQPDARFFNAILDIVGRHQGMSPRKIRRGQAHYSRVVRRARMRFIRLGKMPYLSEPDSALPEVAKDMLAHGFPVPLVYQRLLIGKLDDRRNVTRRMERDRRPFALAVRRSSSGSRGLGKMELTKLPIVKTRSSPSVGLDVG</sequence>
<keyword evidence="2" id="KW-0812">Transmembrane</keyword>
<evidence type="ECO:0000313" key="4">
    <source>
        <dbReference type="Proteomes" id="UP000724874"/>
    </source>
</evidence>
<dbReference type="EMBL" id="JADNYJ010000055">
    <property type="protein sequence ID" value="KAF8898149.1"/>
    <property type="molecule type" value="Genomic_DNA"/>
</dbReference>
<accession>A0A9P5TLF0</accession>
<evidence type="ECO:0000256" key="1">
    <source>
        <dbReference type="SAM" id="MobiDB-lite"/>
    </source>
</evidence>
<evidence type="ECO:0000256" key="2">
    <source>
        <dbReference type="SAM" id="Phobius"/>
    </source>
</evidence>
<dbReference type="OrthoDB" id="2554293at2759"/>
<reference evidence="3" key="1">
    <citation type="submission" date="2020-11" db="EMBL/GenBank/DDBJ databases">
        <authorList>
            <consortium name="DOE Joint Genome Institute"/>
            <person name="Ahrendt S."/>
            <person name="Riley R."/>
            <person name="Andreopoulos W."/>
            <person name="LaButti K."/>
            <person name="Pangilinan J."/>
            <person name="Ruiz-duenas F.J."/>
            <person name="Barrasa J.M."/>
            <person name="Sanchez-Garcia M."/>
            <person name="Camarero S."/>
            <person name="Miyauchi S."/>
            <person name="Serrano A."/>
            <person name="Linde D."/>
            <person name="Babiker R."/>
            <person name="Drula E."/>
            <person name="Ayuso-Fernandez I."/>
            <person name="Pacheco R."/>
            <person name="Padilla G."/>
            <person name="Ferreira P."/>
            <person name="Barriuso J."/>
            <person name="Kellner H."/>
            <person name="Castanera R."/>
            <person name="Alfaro M."/>
            <person name="Ramirez L."/>
            <person name="Pisabarro A.G."/>
            <person name="Kuo A."/>
            <person name="Tritt A."/>
            <person name="Lipzen A."/>
            <person name="He G."/>
            <person name="Yan M."/>
            <person name="Ng V."/>
            <person name="Cullen D."/>
            <person name="Martin F."/>
            <person name="Rosso M.-N."/>
            <person name="Henrissat B."/>
            <person name="Hibbett D."/>
            <person name="Martinez A.T."/>
            <person name="Grigoriev I.V."/>
        </authorList>
    </citation>
    <scope>NUCLEOTIDE SEQUENCE</scope>
    <source>
        <strain evidence="3">AH 44721</strain>
    </source>
</reference>
<comment type="caution">
    <text evidence="3">The sequence shown here is derived from an EMBL/GenBank/DDBJ whole genome shotgun (WGS) entry which is preliminary data.</text>
</comment>
<name>A0A9P5TLF0_GYMJU</name>
<keyword evidence="2" id="KW-0472">Membrane</keyword>
<gene>
    <name evidence="3" type="ORF">CPB84DRAFT_1731199</name>
</gene>
<keyword evidence="4" id="KW-1185">Reference proteome</keyword>
<feature type="compositionally biased region" description="Basic residues" evidence="1">
    <location>
        <begin position="63"/>
        <end position="77"/>
    </location>
</feature>
<protein>
    <submittedName>
        <fullName evidence="3">Uncharacterized protein</fullName>
    </submittedName>
</protein>